<proteinExistence type="inferred from homology"/>
<name>A0A0F3ND98_9RICK</name>
<evidence type="ECO:0000256" key="5">
    <source>
        <dbReference type="ARBA" id="ARBA00022989"/>
    </source>
</evidence>
<evidence type="ECO:0000256" key="3">
    <source>
        <dbReference type="ARBA" id="ARBA00022475"/>
    </source>
</evidence>
<feature type="transmembrane region" description="Helical" evidence="8">
    <location>
        <begin position="165"/>
        <end position="186"/>
    </location>
</feature>
<dbReference type="GO" id="GO:0005886">
    <property type="term" value="C:plasma membrane"/>
    <property type="evidence" value="ECO:0007669"/>
    <property type="project" value="UniProtKB-SubCell"/>
</dbReference>
<keyword evidence="5 8" id="KW-1133">Transmembrane helix</keyword>
<dbReference type="InterPro" id="IPR003918">
    <property type="entry name" value="NADH_UbQ_OxRdtase"/>
</dbReference>
<keyword evidence="6 8" id="KW-0472">Membrane</keyword>
<evidence type="ECO:0000313" key="10">
    <source>
        <dbReference type="EMBL" id="KJV65672.1"/>
    </source>
</evidence>
<evidence type="ECO:0000256" key="1">
    <source>
        <dbReference type="ARBA" id="ARBA00004651"/>
    </source>
</evidence>
<keyword evidence="3" id="KW-1003">Cell membrane</keyword>
<organism evidence="10 11">
    <name type="scientific">Ehrlichia cf. muris str. EmCRT</name>
    <dbReference type="NCBI Taxonomy" id="1359167"/>
    <lineage>
        <taxon>Bacteria</taxon>
        <taxon>Pseudomonadati</taxon>
        <taxon>Pseudomonadota</taxon>
        <taxon>Alphaproteobacteria</taxon>
        <taxon>Rickettsiales</taxon>
        <taxon>Anaplasmataceae</taxon>
        <taxon>Ehrlichia</taxon>
    </lineage>
</organism>
<keyword evidence="4 7" id="KW-0812">Transmembrane</keyword>
<gene>
    <name evidence="10" type="ORF">EMUCRT_0623</name>
</gene>
<feature type="domain" description="NADH:quinone oxidoreductase/Mrp antiporter transmembrane" evidence="9">
    <location>
        <begin position="129"/>
        <end position="426"/>
    </location>
</feature>
<accession>A0A0F3ND98</accession>
<reference evidence="10 11" key="1">
    <citation type="submission" date="2015-02" db="EMBL/GenBank/DDBJ databases">
        <title>Genome Sequencing of Rickettsiales.</title>
        <authorList>
            <person name="Daugherty S.C."/>
            <person name="Su Q."/>
            <person name="Abolude K."/>
            <person name="Beier-Sexton M."/>
            <person name="Carlyon J.A."/>
            <person name="Carter R."/>
            <person name="Day N.P."/>
            <person name="Dumler S.J."/>
            <person name="Dyachenko V."/>
            <person name="Godinez A."/>
            <person name="Kurtti T.J."/>
            <person name="Lichay M."/>
            <person name="Mullins K.E."/>
            <person name="Ott S."/>
            <person name="Pappas-Brown V."/>
            <person name="Paris D.H."/>
            <person name="Patel P."/>
            <person name="Richards A.L."/>
            <person name="Sadzewicz L."/>
            <person name="Sears K."/>
            <person name="Seidman D."/>
            <person name="Sengamalay N."/>
            <person name="Stenos J."/>
            <person name="Tallon L.J."/>
            <person name="Vincent G."/>
            <person name="Fraser C.M."/>
            <person name="Munderloh U."/>
            <person name="Dunning-Hotopp J.C."/>
        </authorList>
    </citation>
    <scope>NUCLEOTIDE SEQUENCE [LARGE SCALE GENOMIC DNA]</scope>
    <source>
        <strain evidence="10 11">EmCRT</strain>
    </source>
</reference>
<dbReference type="GO" id="GO:0042773">
    <property type="term" value="P:ATP synthesis coupled electron transport"/>
    <property type="evidence" value="ECO:0007669"/>
    <property type="project" value="InterPro"/>
</dbReference>
<evidence type="ECO:0000256" key="4">
    <source>
        <dbReference type="ARBA" id="ARBA00022692"/>
    </source>
</evidence>
<evidence type="ECO:0000256" key="8">
    <source>
        <dbReference type="SAM" id="Phobius"/>
    </source>
</evidence>
<dbReference type="PANTHER" id="PTHR42703">
    <property type="entry name" value="NADH DEHYDROGENASE"/>
    <property type="match status" value="1"/>
</dbReference>
<dbReference type="PANTHER" id="PTHR42703:SF1">
    <property type="entry name" value="NA(+)_H(+) ANTIPORTER SUBUNIT D1"/>
    <property type="match status" value="1"/>
</dbReference>
<dbReference type="InterPro" id="IPR001750">
    <property type="entry name" value="ND/Mrp_TM"/>
</dbReference>
<evidence type="ECO:0000313" key="11">
    <source>
        <dbReference type="Proteomes" id="UP000033546"/>
    </source>
</evidence>
<comment type="caution">
    <text evidence="10">The sequence shown here is derived from an EMBL/GenBank/DDBJ whole genome shotgun (WGS) entry which is preliminary data.</text>
</comment>
<keyword evidence="10" id="KW-0830">Ubiquinone</keyword>
<feature type="transmembrane region" description="Helical" evidence="8">
    <location>
        <begin position="6"/>
        <end position="24"/>
    </location>
</feature>
<feature type="transmembrane region" description="Helical" evidence="8">
    <location>
        <begin position="282"/>
        <end position="301"/>
    </location>
</feature>
<dbReference type="PATRIC" id="fig|1359167.3.peg.602"/>
<feature type="transmembrane region" description="Helical" evidence="8">
    <location>
        <begin position="411"/>
        <end position="435"/>
    </location>
</feature>
<feature type="transmembrane region" description="Helical" evidence="8">
    <location>
        <begin position="209"/>
        <end position="228"/>
    </location>
</feature>
<dbReference type="Pfam" id="PF00361">
    <property type="entry name" value="Proton_antipo_M"/>
    <property type="match status" value="1"/>
</dbReference>
<dbReference type="AlphaFoldDB" id="A0A0F3ND98"/>
<feature type="transmembrane region" description="Helical" evidence="8">
    <location>
        <begin position="135"/>
        <end position="153"/>
    </location>
</feature>
<feature type="transmembrane region" description="Helical" evidence="8">
    <location>
        <begin position="240"/>
        <end position="262"/>
    </location>
</feature>
<dbReference type="InterPro" id="IPR050586">
    <property type="entry name" value="CPA3_Na-H_Antiporter_D"/>
</dbReference>
<dbReference type="NCBIfam" id="NF009305">
    <property type="entry name" value="PRK12662.1"/>
    <property type="match status" value="1"/>
</dbReference>
<dbReference type="GO" id="GO:0008137">
    <property type="term" value="F:NADH dehydrogenase (ubiquinone) activity"/>
    <property type="evidence" value="ECO:0007669"/>
    <property type="project" value="InterPro"/>
</dbReference>
<comment type="similarity">
    <text evidence="2">Belongs to the CPA3 antiporters (TC 2.A.63) subunit D family.</text>
</comment>
<dbReference type="EMBL" id="LANU01000002">
    <property type="protein sequence ID" value="KJV65672.1"/>
    <property type="molecule type" value="Genomic_DNA"/>
</dbReference>
<feature type="transmembrane region" description="Helical" evidence="8">
    <location>
        <begin position="76"/>
        <end position="98"/>
    </location>
</feature>
<evidence type="ECO:0000259" key="9">
    <source>
        <dbReference type="Pfam" id="PF00361"/>
    </source>
</evidence>
<feature type="transmembrane region" description="Helical" evidence="8">
    <location>
        <begin position="110"/>
        <end position="129"/>
    </location>
</feature>
<evidence type="ECO:0000256" key="7">
    <source>
        <dbReference type="RuleBase" id="RU000320"/>
    </source>
</evidence>
<evidence type="ECO:0000256" key="2">
    <source>
        <dbReference type="ARBA" id="ARBA00005346"/>
    </source>
</evidence>
<feature type="transmembrane region" description="Helical" evidence="8">
    <location>
        <begin position="378"/>
        <end position="399"/>
    </location>
</feature>
<sequence length="491" mass="53955">MVSSLPVLQIVIPLLSAIVCALLKDARLVKVVSTVVVLVSFSIAVMLFFQVYPDGVIKYSVGGWVVPYGIELKVNIFNSTMLLLVGFVAMMSILYGIYPNTKEINVSTIPSFYSIFLLCFSGFLGILVSNDVFNIYVFLEISSISSYILVAMGKDKTALVAAFDYLVIGTIGATFYLIGVGFLYAITGTLNVGDLFLIIQGKSLATNKAIQVGLLFIAVGLFIKAALFPFHKWLIQAYSYAPTFISVFFSGVSTKVMIYLVMKVIYDIFKAQLVLLTLPFNIVFMVFAVLSVIFASVFAMLSNNMKRIFAYSSVAHLGCIIFAVGLNTYYGLIAAVTYIINHSIVKSALFMVMGSISYNCGSLDLKDCVNVWKNMPKIALPFVILCISLIGMPITSGFISKWYIFDAAIKANSWLGVVVLLVGSGLSVVYVWHIIEATCFKSSDKQVKKLFEIPNVMVLCIWVMAISSIILGLYPVPLMLISNRIAESLLY</sequence>
<evidence type="ECO:0000256" key="6">
    <source>
        <dbReference type="ARBA" id="ARBA00023136"/>
    </source>
</evidence>
<dbReference type="Proteomes" id="UP000033546">
    <property type="component" value="Unassembled WGS sequence"/>
</dbReference>
<comment type="subcellular location">
    <subcellularLocation>
        <location evidence="1">Cell membrane</location>
        <topology evidence="1">Multi-pass membrane protein</topology>
    </subcellularLocation>
    <subcellularLocation>
        <location evidence="7">Membrane</location>
        <topology evidence="7">Multi-pass membrane protein</topology>
    </subcellularLocation>
</comment>
<feature type="transmembrane region" description="Helical" evidence="8">
    <location>
        <begin position="31"/>
        <end position="52"/>
    </location>
</feature>
<dbReference type="RefSeq" id="WP_045804924.1">
    <property type="nucleotide sequence ID" value="NZ_LANU01000002.1"/>
</dbReference>
<protein>
    <submittedName>
        <fullName evidence="10">NADH-Ubiquinone/plastoquinone (Complex I), various chains family protein</fullName>
    </submittedName>
</protein>
<dbReference type="PRINTS" id="PR01437">
    <property type="entry name" value="NUOXDRDTASE4"/>
</dbReference>
<feature type="transmembrane region" description="Helical" evidence="8">
    <location>
        <begin position="456"/>
        <end position="474"/>
    </location>
</feature>